<proteinExistence type="predicted"/>
<dbReference type="EMBL" id="CAESAJ010000072">
    <property type="protein sequence ID" value="CAB4338559.1"/>
    <property type="molecule type" value="Genomic_DNA"/>
</dbReference>
<feature type="domain" description="Glycosyl transferase family 1" evidence="2">
    <location>
        <begin position="196"/>
        <end position="313"/>
    </location>
</feature>
<evidence type="ECO:0000259" key="3">
    <source>
        <dbReference type="Pfam" id="PF13439"/>
    </source>
</evidence>
<reference evidence="4" key="1">
    <citation type="submission" date="2020-05" db="EMBL/GenBank/DDBJ databases">
        <authorList>
            <person name="Chiriac C."/>
            <person name="Salcher M."/>
            <person name="Ghai R."/>
            <person name="Kavagutti S V."/>
        </authorList>
    </citation>
    <scope>NUCLEOTIDE SEQUENCE</scope>
</reference>
<dbReference type="PANTHER" id="PTHR46401">
    <property type="entry name" value="GLYCOSYLTRANSFERASE WBBK-RELATED"/>
    <property type="match status" value="1"/>
</dbReference>
<dbReference type="Gene3D" id="3.40.50.2000">
    <property type="entry name" value="Glycogen Phosphorylase B"/>
    <property type="match status" value="2"/>
</dbReference>
<dbReference type="Pfam" id="PF00534">
    <property type="entry name" value="Glycos_transf_1"/>
    <property type="match status" value="1"/>
</dbReference>
<dbReference type="AlphaFoldDB" id="A0A6J5ZDA5"/>
<evidence type="ECO:0000313" key="4">
    <source>
        <dbReference type="EMBL" id="CAB4338559.1"/>
    </source>
</evidence>
<keyword evidence="1" id="KW-0808">Transferase</keyword>
<dbReference type="Pfam" id="PF13439">
    <property type="entry name" value="Glyco_transf_4"/>
    <property type="match status" value="1"/>
</dbReference>
<feature type="domain" description="Glycosyltransferase subfamily 4-like N-terminal" evidence="3">
    <location>
        <begin position="15"/>
        <end position="163"/>
    </location>
</feature>
<dbReference type="InterPro" id="IPR028098">
    <property type="entry name" value="Glyco_trans_4-like_N"/>
</dbReference>
<evidence type="ECO:0000256" key="1">
    <source>
        <dbReference type="ARBA" id="ARBA00022679"/>
    </source>
</evidence>
<organism evidence="4">
    <name type="scientific">freshwater metagenome</name>
    <dbReference type="NCBI Taxonomy" id="449393"/>
    <lineage>
        <taxon>unclassified sequences</taxon>
        <taxon>metagenomes</taxon>
        <taxon>ecological metagenomes</taxon>
    </lineage>
</organism>
<dbReference type="InterPro" id="IPR001296">
    <property type="entry name" value="Glyco_trans_1"/>
</dbReference>
<protein>
    <submittedName>
        <fullName evidence="4">Unannotated protein</fullName>
    </submittedName>
</protein>
<sequence>MRVAFLGTRGVPAQYGGFETAIEQLGQRIASQNVDVYVYGAARSNGVNHWLGMKLIAMPALKSKSLETISRTTLSALHVILRLRPDVVILMNSANAPLITLIKLFRIPVIAHLDGQEWLRPKWRGLRARYSKWATKWAAHQADAVIADNIAIKKYLDSEYSLNSIFIPYGSNISALPSMQLRNIFDREKFVFNWADYFLVVARWEQENHVLEAIQAFNESGSTRSMVVVGSQVYVDDYGRSIHKAAQTNPNVHVLGSIWDKDLLAALYEGAAAYIHGHSVGGTNPSLLHALHANIAVLSFDCEFNESVAKDKAKYWGSVADLRNLIARQQDFDTAPTRSVSFSELYNWDSCAQQYLELAQSVAPGKR</sequence>
<dbReference type="GO" id="GO:0016757">
    <property type="term" value="F:glycosyltransferase activity"/>
    <property type="evidence" value="ECO:0007669"/>
    <property type="project" value="InterPro"/>
</dbReference>
<gene>
    <name evidence="4" type="ORF">UFOPK3770_00762</name>
</gene>
<dbReference type="GO" id="GO:0009103">
    <property type="term" value="P:lipopolysaccharide biosynthetic process"/>
    <property type="evidence" value="ECO:0007669"/>
    <property type="project" value="TreeGrafter"/>
</dbReference>
<name>A0A6J5ZDA5_9ZZZZ</name>
<accession>A0A6J5ZDA5</accession>
<dbReference type="SUPFAM" id="SSF53756">
    <property type="entry name" value="UDP-Glycosyltransferase/glycogen phosphorylase"/>
    <property type="match status" value="1"/>
</dbReference>
<dbReference type="PANTHER" id="PTHR46401:SF2">
    <property type="entry name" value="GLYCOSYLTRANSFERASE WBBK-RELATED"/>
    <property type="match status" value="1"/>
</dbReference>
<evidence type="ECO:0000259" key="2">
    <source>
        <dbReference type="Pfam" id="PF00534"/>
    </source>
</evidence>